<dbReference type="Proteomes" id="UP000000798">
    <property type="component" value="Chromosome"/>
</dbReference>
<dbReference type="Pfam" id="PF13185">
    <property type="entry name" value="GAF_2"/>
    <property type="match status" value="1"/>
</dbReference>
<keyword evidence="3" id="KW-1185">Reference proteome</keyword>
<dbReference type="PROSITE" id="PS50112">
    <property type="entry name" value="PAS"/>
    <property type="match status" value="2"/>
</dbReference>
<dbReference type="EnsemblBacteria" id="AAC06634">
    <property type="protein sequence ID" value="AAC06634"/>
    <property type="gene ID" value="aq_340"/>
</dbReference>
<dbReference type="InterPro" id="IPR013767">
    <property type="entry name" value="PAS_fold"/>
</dbReference>
<dbReference type="PIR" id="C70330">
    <property type="entry name" value="C70330"/>
</dbReference>
<dbReference type="InterPro" id="IPR029016">
    <property type="entry name" value="GAF-like_dom_sf"/>
</dbReference>
<dbReference type="HOGENOM" id="CLU_470766_0_0_0"/>
<sequence>MFTFALCPHDTEEKKEFEYWENIAKSISEKLKEDVKIITFKDYAEEKLKLPSADYDIYYANPVSSYFLYKKGYKPLARLKGKRDSFVIIGYENVKDHQLTVTTTYIETHLLPVLVLEHFDFLKTNIFFVKTQKEIYESVKNKKADFGIMFEDAYNEIEDEEKVPVIVKIPSNLRHTLMVKPEIYKKLKEVIKEFEEFELIDDKEFLEGITENLPILAFLKTKELFDVSKAIYNEPFVGVLIYRDKIVYANETIQKLTGYTLEELQNLPFEELVAEEQREEIKEAVKRRLRGEIFSKGYENLKIKTKDGKYLYTLAFSTTMLYKNSYAGLVFFIDITKEVLYQKLYKALRNVNRAIATVLTEKELYKTVCETLVKELDIKFAWIGVPDEKTKTFKSIYKCGEEQDYLKHIKIYAGGSLPEAKGPTGRAYTEGKIVINPSTEENPLMKPWKEEMLKRGFLSSAAIPIMKNGKVHAVLNIYASIPHYFDEDIRTLLKELKQDLSFALEKIESIKESNILKIAIENSREWILITDKDGNIEYVNDFVSKLTGYKKEELIGKKPRIFKSGYHPKEFYEKLWKTILSGKRV</sequence>
<dbReference type="SMART" id="SM00091">
    <property type="entry name" value="PAS"/>
    <property type="match status" value="2"/>
</dbReference>
<proteinExistence type="predicted"/>
<dbReference type="InterPro" id="IPR000014">
    <property type="entry name" value="PAS"/>
</dbReference>
<dbReference type="RefSeq" id="WP_010880169.1">
    <property type="nucleotide sequence ID" value="NC_000918.1"/>
</dbReference>
<dbReference type="CDD" id="cd00130">
    <property type="entry name" value="PAS"/>
    <property type="match status" value="2"/>
</dbReference>
<name>O66671_AQUAE</name>
<dbReference type="SMART" id="SM00065">
    <property type="entry name" value="GAF"/>
    <property type="match status" value="1"/>
</dbReference>
<evidence type="ECO:0000259" key="1">
    <source>
        <dbReference type="PROSITE" id="PS50112"/>
    </source>
</evidence>
<dbReference type="AlphaFoldDB" id="O66671"/>
<accession>O66671</accession>
<evidence type="ECO:0000313" key="2">
    <source>
        <dbReference type="EMBL" id="AAC06634.1"/>
    </source>
</evidence>
<dbReference type="STRING" id="224324.aq_340"/>
<feature type="domain" description="PAS" evidence="1">
    <location>
        <begin position="512"/>
        <end position="570"/>
    </location>
</feature>
<gene>
    <name evidence="2" type="ordered locus">aq_340</name>
</gene>
<evidence type="ECO:0000313" key="3">
    <source>
        <dbReference type="Proteomes" id="UP000000798"/>
    </source>
</evidence>
<dbReference type="SUPFAM" id="SSF53850">
    <property type="entry name" value="Periplasmic binding protein-like II"/>
    <property type="match status" value="1"/>
</dbReference>
<dbReference type="InParanoid" id="O66671"/>
<dbReference type="Pfam" id="PF12974">
    <property type="entry name" value="Phosphonate-bd"/>
    <property type="match status" value="1"/>
</dbReference>
<dbReference type="GO" id="GO:0006355">
    <property type="term" value="P:regulation of DNA-templated transcription"/>
    <property type="evidence" value="ECO:0007669"/>
    <property type="project" value="InterPro"/>
</dbReference>
<organism evidence="2 3">
    <name type="scientific">Aquifex aeolicus (strain VF5)</name>
    <dbReference type="NCBI Taxonomy" id="224324"/>
    <lineage>
        <taxon>Bacteria</taxon>
        <taxon>Pseudomonadati</taxon>
        <taxon>Aquificota</taxon>
        <taxon>Aquificia</taxon>
        <taxon>Aquificales</taxon>
        <taxon>Aquificaceae</taxon>
        <taxon>Aquifex</taxon>
    </lineage>
</organism>
<feature type="domain" description="PAS" evidence="1">
    <location>
        <begin position="245"/>
        <end position="292"/>
    </location>
</feature>
<dbReference type="KEGG" id="aae:aq_340"/>
<dbReference type="SUPFAM" id="SSF55785">
    <property type="entry name" value="PYP-like sensor domain (PAS domain)"/>
    <property type="match status" value="2"/>
</dbReference>
<dbReference type="InterPro" id="IPR003018">
    <property type="entry name" value="GAF"/>
</dbReference>
<dbReference type="NCBIfam" id="TIGR00229">
    <property type="entry name" value="sensory_box"/>
    <property type="match status" value="2"/>
</dbReference>
<dbReference type="eggNOG" id="COG2203">
    <property type="taxonomic scope" value="Bacteria"/>
</dbReference>
<dbReference type="InterPro" id="IPR052155">
    <property type="entry name" value="Biofilm_reg_signaling"/>
</dbReference>
<dbReference type="Gene3D" id="3.30.450.40">
    <property type="match status" value="1"/>
</dbReference>
<dbReference type="Pfam" id="PF13426">
    <property type="entry name" value="PAS_9"/>
    <property type="match status" value="1"/>
</dbReference>
<protein>
    <recommendedName>
        <fullName evidence="1">PAS domain-containing protein</fullName>
    </recommendedName>
</protein>
<dbReference type="OrthoDB" id="9762141at2"/>
<dbReference type="EMBL" id="AE000657">
    <property type="protein sequence ID" value="AAC06634.1"/>
    <property type="molecule type" value="Genomic_DNA"/>
</dbReference>
<dbReference type="PANTHER" id="PTHR44757:SF2">
    <property type="entry name" value="BIOFILM ARCHITECTURE MAINTENANCE PROTEIN MBAA"/>
    <property type="match status" value="1"/>
</dbReference>
<reference evidence="2 3" key="1">
    <citation type="journal article" date="1998" name="Nature">
        <title>The complete genome of the hyperthermophilic bacterium Aquifex aeolicus.</title>
        <authorList>
            <person name="Deckert G."/>
            <person name="Warren P.V."/>
            <person name="Gaasterland T."/>
            <person name="Young W.G."/>
            <person name="Lenox A.L."/>
            <person name="Graham D.E."/>
            <person name="Overbeek R."/>
            <person name="Snead M.A."/>
            <person name="Keller M."/>
            <person name="Aujay M."/>
            <person name="Huber R."/>
            <person name="Feldman R.A."/>
            <person name="Short J.M."/>
            <person name="Olson G.J."/>
            <person name="Swanson R.V."/>
        </authorList>
    </citation>
    <scope>NUCLEOTIDE SEQUENCE [LARGE SCALE GENOMIC DNA]</scope>
    <source>
        <strain evidence="2 3">VF5</strain>
    </source>
</reference>
<dbReference type="Pfam" id="PF00989">
    <property type="entry name" value="PAS"/>
    <property type="match status" value="1"/>
</dbReference>
<dbReference type="PANTHER" id="PTHR44757">
    <property type="entry name" value="DIGUANYLATE CYCLASE DGCP"/>
    <property type="match status" value="1"/>
</dbReference>
<dbReference type="Gene3D" id="3.30.450.20">
    <property type="entry name" value="PAS domain"/>
    <property type="match status" value="2"/>
</dbReference>
<dbReference type="InterPro" id="IPR035965">
    <property type="entry name" value="PAS-like_dom_sf"/>
</dbReference>
<dbReference type="SUPFAM" id="SSF55781">
    <property type="entry name" value="GAF domain-like"/>
    <property type="match status" value="1"/>
</dbReference>